<feature type="compositionally biased region" description="Basic and acidic residues" evidence="7">
    <location>
        <begin position="1"/>
        <end position="15"/>
    </location>
</feature>
<dbReference type="InterPro" id="IPR029063">
    <property type="entry name" value="SAM-dependent_MTases_sf"/>
</dbReference>
<dbReference type="PROSITE" id="PS51194">
    <property type="entry name" value="HELICASE_CTER"/>
    <property type="match status" value="1"/>
</dbReference>
<proteinExistence type="predicted"/>
<evidence type="ECO:0000256" key="2">
    <source>
        <dbReference type="ARBA" id="ARBA00022679"/>
    </source>
</evidence>
<dbReference type="PANTHER" id="PTHR45626">
    <property type="entry name" value="TRANSCRIPTION TERMINATION FACTOR 2-RELATED"/>
    <property type="match status" value="1"/>
</dbReference>
<keyword evidence="6" id="KW-0863">Zinc-finger</keyword>
<dbReference type="GO" id="GO:0032259">
    <property type="term" value="P:methylation"/>
    <property type="evidence" value="ECO:0007669"/>
    <property type="project" value="UniProtKB-KW"/>
</dbReference>
<dbReference type="STRING" id="759272.G0S9L6"/>
<dbReference type="Gene3D" id="3.40.50.150">
    <property type="entry name" value="Vaccinia Virus protein VP39"/>
    <property type="match status" value="1"/>
</dbReference>
<dbReference type="InterPro" id="IPR050628">
    <property type="entry name" value="SNF2_RAD54_helicase_TF"/>
</dbReference>
<dbReference type="KEGG" id="cthr:CTHT_0046330"/>
<evidence type="ECO:0000256" key="6">
    <source>
        <dbReference type="PROSITE-ProRule" id="PRU00175"/>
    </source>
</evidence>
<evidence type="ECO:0000256" key="7">
    <source>
        <dbReference type="SAM" id="MobiDB-lite"/>
    </source>
</evidence>
<evidence type="ECO:0000256" key="5">
    <source>
        <dbReference type="ARBA" id="ARBA00022840"/>
    </source>
</evidence>
<evidence type="ECO:0008006" key="12">
    <source>
        <dbReference type="Google" id="ProtNLM"/>
    </source>
</evidence>
<evidence type="ECO:0000313" key="10">
    <source>
        <dbReference type="EMBL" id="EGS20127.1"/>
    </source>
</evidence>
<dbReference type="InterPro" id="IPR049730">
    <property type="entry name" value="SNF2/RAD54-like_C"/>
</dbReference>
<evidence type="ECO:0000256" key="4">
    <source>
        <dbReference type="ARBA" id="ARBA00022801"/>
    </source>
</evidence>
<dbReference type="GO" id="GO:0005634">
    <property type="term" value="C:nucleus"/>
    <property type="evidence" value="ECO:0007669"/>
    <property type="project" value="TreeGrafter"/>
</dbReference>
<dbReference type="GO" id="GO:0008270">
    <property type="term" value="F:zinc ion binding"/>
    <property type="evidence" value="ECO:0007669"/>
    <property type="project" value="UniProtKB-KW"/>
</dbReference>
<evidence type="ECO:0000259" key="8">
    <source>
        <dbReference type="PROSITE" id="PS50089"/>
    </source>
</evidence>
<dbReference type="InterPro" id="IPR014001">
    <property type="entry name" value="Helicase_ATP-bd"/>
</dbReference>
<feature type="region of interest" description="Disordered" evidence="7">
    <location>
        <begin position="1"/>
        <end position="107"/>
    </location>
</feature>
<feature type="domain" description="Helicase C-terminal" evidence="9">
    <location>
        <begin position="2248"/>
        <end position="2430"/>
    </location>
</feature>
<protein>
    <recommendedName>
        <fullName evidence="12">Helicase ATP-binding domain-containing protein</fullName>
    </recommendedName>
</protein>
<dbReference type="InterPro" id="IPR001841">
    <property type="entry name" value="Znf_RING"/>
</dbReference>
<evidence type="ECO:0000256" key="3">
    <source>
        <dbReference type="ARBA" id="ARBA00022741"/>
    </source>
</evidence>
<dbReference type="InterPro" id="IPR001650">
    <property type="entry name" value="Helicase_C-like"/>
</dbReference>
<evidence type="ECO:0000259" key="9">
    <source>
        <dbReference type="PROSITE" id="PS51194"/>
    </source>
</evidence>
<keyword evidence="3" id="KW-0547">Nucleotide-binding</keyword>
<dbReference type="CDD" id="cd18793">
    <property type="entry name" value="SF2_C_SNF"/>
    <property type="match status" value="1"/>
</dbReference>
<feature type="compositionally biased region" description="Polar residues" evidence="7">
    <location>
        <begin position="1602"/>
        <end position="1611"/>
    </location>
</feature>
<keyword evidence="6" id="KW-0479">Metal-binding</keyword>
<dbReference type="InterPro" id="IPR001525">
    <property type="entry name" value="C5_MeTfrase"/>
</dbReference>
<accession>G0S9L6</accession>
<organism evidence="11">
    <name type="scientific">Chaetomium thermophilum (strain DSM 1495 / CBS 144.50 / IMI 039719)</name>
    <name type="common">Thermochaetoides thermophila</name>
    <dbReference type="NCBI Taxonomy" id="759272"/>
    <lineage>
        <taxon>Eukaryota</taxon>
        <taxon>Fungi</taxon>
        <taxon>Dikarya</taxon>
        <taxon>Ascomycota</taxon>
        <taxon>Pezizomycotina</taxon>
        <taxon>Sordariomycetes</taxon>
        <taxon>Sordariomycetidae</taxon>
        <taxon>Sordariales</taxon>
        <taxon>Chaetomiaceae</taxon>
        <taxon>Thermochaetoides</taxon>
    </lineage>
</organism>
<dbReference type="SUPFAM" id="SSF53335">
    <property type="entry name" value="S-adenosyl-L-methionine-dependent methyltransferases"/>
    <property type="match status" value="1"/>
</dbReference>
<evidence type="ECO:0000313" key="11">
    <source>
        <dbReference type="Proteomes" id="UP000008066"/>
    </source>
</evidence>
<feature type="region of interest" description="Disordered" evidence="7">
    <location>
        <begin position="1571"/>
        <end position="1611"/>
    </location>
</feature>
<dbReference type="InterPro" id="IPR000330">
    <property type="entry name" value="SNF2_N"/>
</dbReference>
<dbReference type="Proteomes" id="UP000008066">
    <property type="component" value="Unassembled WGS sequence"/>
</dbReference>
<dbReference type="GO" id="GO:0008168">
    <property type="term" value="F:methyltransferase activity"/>
    <property type="evidence" value="ECO:0007669"/>
    <property type="project" value="UniProtKB-KW"/>
</dbReference>
<keyword evidence="1" id="KW-0489">Methyltransferase</keyword>
<dbReference type="GO" id="GO:0008094">
    <property type="term" value="F:ATP-dependent activity, acting on DNA"/>
    <property type="evidence" value="ECO:0007669"/>
    <property type="project" value="TreeGrafter"/>
</dbReference>
<evidence type="ECO:0000256" key="1">
    <source>
        <dbReference type="ARBA" id="ARBA00022603"/>
    </source>
</evidence>
<dbReference type="RefSeq" id="XP_006695012.1">
    <property type="nucleotide sequence ID" value="XM_006694949.1"/>
</dbReference>
<dbReference type="GO" id="GO:0016787">
    <property type="term" value="F:hydrolase activity"/>
    <property type="evidence" value="ECO:0007669"/>
    <property type="project" value="UniProtKB-KW"/>
</dbReference>
<name>G0S9L6_CHATD</name>
<dbReference type="PROSITE" id="PS50089">
    <property type="entry name" value="ZF_RING_2"/>
    <property type="match status" value="1"/>
</dbReference>
<dbReference type="HOGENOM" id="CLU_000796_0_0_1"/>
<dbReference type="Pfam" id="PF00145">
    <property type="entry name" value="DNA_methylase"/>
    <property type="match status" value="1"/>
</dbReference>
<dbReference type="EMBL" id="GL988043">
    <property type="protein sequence ID" value="EGS20127.1"/>
    <property type="molecule type" value="Genomic_DNA"/>
</dbReference>
<dbReference type="PANTHER" id="PTHR45626:SF26">
    <property type="entry name" value="FAMILY HELICASE, PUTATIVE (AFU_ORTHOLOGUE AFUA_2G09120)-RELATED"/>
    <property type="match status" value="1"/>
</dbReference>
<dbReference type="SMART" id="SM00487">
    <property type="entry name" value="DEXDc"/>
    <property type="match status" value="1"/>
</dbReference>
<feature type="compositionally biased region" description="Basic and acidic residues" evidence="7">
    <location>
        <begin position="81"/>
        <end position="107"/>
    </location>
</feature>
<keyword evidence="6" id="KW-0862">Zinc</keyword>
<reference evidence="10 11" key="1">
    <citation type="journal article" date="2011" name="Cell">
        <title>Insight into structure and assembly of the nuclear pore complex by utilizing the genome of a eukaryotic thermophile.</title>
        <authorList>
            <person name="Amlacher S."/>
            <person name="Sarges P."/>
            <person name="Flemming D."/>
            <person name="van Noort V."/>
            <person name="Kunze R."/>
            <person name="Devos D.P."/>
            <person name="Arumugam M."/>
            <person name="Bork P."/>
            <person name="Hurt E."/>
        </authorList>
    </citation>
    <scope>NUCLEOTIDE SEQUENCE [LARGE SCALE GENOMIC DNA]</scope>
    <source>
        <strain evidence="11">DSM 1495 / CBS 144.50 / IMI 039719</strain>
    </source>
</reference>
<dbReference type="InterPro" id="IPR027417">
    <property type="entry name" value="P-loop_NTPase"/>
</dbReference>
<dbReference type="GO" id="GO:0005524">
    <property type="term" value="F:ATP binding"/>
    <property type="evidence" value="ECO:0007669"/>
    <property type="project" value="UniProtKB-KW"/>
</dbReference>
<keyword evidence="2" id="KW-0808">Transferase</keyword>
<dbReference type="Gene3D" id="3.40.50.300">
    <property type="entry name" value="P-loop containing nucleotide triphosphate hydrolases"/>
    <property type="match status" value="2"/>
</dbReference>
<dbReference type="OrthoDB" id="423221at2759"/>
<dbReference type="GO" id="GO:0006281">
    <property type="term" value="P:DNA repair"/>
    <property type="evidence" value="ECO:0007669"/>
    <property type="project" value="TreeGrafter"/>
</dbReference>
<dbReference type="eggNOG" id="KOG0298">
    <property type="taxonomic scope" value="Eukaryota"/>
</dbReference>
<feature type="domain" description="RING-type" evidence="8">
    <location>
        <begin position="2195"/>
        <end position="2233"/>
    </location>
</feature>
<keyword evidence="11" id="KW-1185">Reference proteome</keyword>
<dbReference type="Pfam" id="PF00176">
    <property type="entry name" value="SNF2-rel_dom"/>
    <property type="match status" value="1"/>
</dbReference>
<dbReference type="SUPFAM" id="SSF52540">
    <property type="entry name" value="P-loop containing nucleoside triphosphate hydrolases"/>
    <property type="match status" value="2"/>
</dbReference>
<keyword evidence="4" id="KW-0378">Hydrolase</keyword>
<gene>
    <name evidence="10" type="ORF">CTHT_0046330</name>
</gene>
<sequence length="2440" mass="275473">MPPKDTQRRPLKKDGAPAPSARASRAQKRRLSENCDEDMDNPEQSIKRCRRAADDEIRSSPTLSDIPEDITMDDATAQESEENKDSDDDRPGKDRSRKQGLDKKLKPISDVSEMFEDMIQRCPPAHFEDRPVMLRVATVCSGTDAPIFALSHIRDALQAMGHGFCMDFEHVFSCEIEPFKQGFIRRNLPQCSLIFRDIVELATAARDGTATTAGGAPAKIPDGPLDIFFAGCSCVDYSNMNTNKPSGRVPSLDRHLKGEESRKPVPVRFDVAFFHDLSKSLEELAELSTAGESARTFFAAVKLIAERRPTIVILENVSGAPWSMYTDQIFPRIGYVARFVRLDSKNFYLPQTRQRGYLVAINCYREIPSPNEPPAEINVINANRIARAWTEWLQLCQRPASAPVTEFLRSPDDPSTILARADMESKPCTNSDWSLSSLRHIDARRRANLRHDDNPFSMKAMRGGQLIHMRPPDHSWRPVWKMAGPRILDLMDIVFAVSLKDGIDLGYKTAMIDVSQNVDRNEFCRLGRPKARNLGIVGCVTPSGLPIMTDEARPLTGTETLALQGLPAEELVLSTETQAQQRDLAGNAMSVPVVGAATYAAILAIAKVEPELFRQMTPEEAQRRHGLYVSRLGDQFVQGKDGGTMTTDVPWLIEIASQMRRVCFCPIRPSKIYVCRTCGVTACPSCSGNPPHNFGDDMADDLPNCSVERGKSRLKDCLPGTIMMFLPSDQVKDALRRTAGGIFRDVALEVLGGNDSELPFYYFDDIKVTESITICYKAVNSIARLVLCPATKTACWYIYIAPWHSQLGDLARHFDVNQPIARGQVDTNILVPTWSVWIPGRVELRLELQQNKHGEVTIGSLDYVNSEAAHEHPDLPAWKATVESKIRGTYTHSPQCGTAGRALHVKQPQHGDSKVFLMWESLRLEVPEKDHFVWTEMPRRIESHEYREVLLCADTSKPFTLQPEQGVMKVYWNGHWSNVTVHGPLTPATPLPELAVVFWGPTAELQQRKCHSPESPESPIVRMAPFAGIQAPLRRFPASKAYLSKFRQEHTDSDFYVVPAAGRDAFLRRFAFLSKEIRQATMPEDGASFPHLHMRWISIDACDVCSVSPPKAVLLCKEEPRRDATGKNRDARLKKLLVEDPEDAEKFEKQLQELPNAVTVAVRLSPSLPNNGQIEELLDIRILLQPKTLASRALAYIRQGHPSTTRGADVINDEYKASFLTELDYAFFSTRPDFAPFRNSVKPCGDHNTHGIDLTNNTWKMPAGEPPRFLRRVGRSRQVVQHRLRPSQRDAVKWMIQRERIPLNFIKREIEEEVVQPLNLRVAGKAEWTTRFPYSSRGGVVAHEIGYGKTVVTLALVDYMHEYDTTISVEERIREVDGAWRKELGDNVFQLFGSDAEGLRAESFFHHLSATLVIVPRHITDQWAKEIDKFLGLSTRNGSVLVIKTSQAFHGKYTLQELNRAQIIIVSSSVFGPSFREKLEEVSGCGVEFAKGLSGRALDLWYREALRNHRILTAFYLAARRSSSDEEKLISLIEKSLLPQLNRSEMEKLDDILDKQVQGIDRNYYKSRLRDNTVEPKQQKNTGATLKFGHGTAEGRGRQGRDAQSTKSPVGNVWSPTSLHACSFARIVWDECSYDDDKDSYIPVFVANAVANSKWLLSGTPKLFDLGAVCRLANAFGVHLARPEPRLMPGLPAITEGPKPEQLTPSEQFYAYSSSVKSSSLAVERHNQGHSFVSQYFRCNLLEDEEEIEFEETVVPIAMAPVTAIRYYLLAQEVLDAGEDYSLLPEHARSQIKLKGSDLATRDVKAQARMLLGLMACGLGQNENIQSIDDVKRDLDQRVAGCSRQFKMLFDKQMFLWSWINLLHDLESSAAWSDPVKDSLEKVEFICSRLTEALLGNKRVTRFDEGDLYPHEAQLIAPHVPGDDPEGNRTIYPEWEDCLNQDWAARFRKSSALYTWIDFFDISDCDINKLHEEQLRSLAKDILYLRCKIDPDVRPLERQPGGAKEAMMKQRWLENALEDTTIRRIAKENAATIDMRVEKDLSVITQLSKAELVSFIKSCQDAKSRQMERDAANADRFDQCSTRELRDLCLEHNLKVPGTTGEMKSVLKQHLMGTLGREHYRDGRAPVNRYRSFQAAMACENRSLSHQISRANEELKQTLVHLTKTIEDLRAAKLEGGFVPGYDSLTKGDNDTKTCAKCRRPLPDDLSFIVVACGHFLCEDCKKSAGFYCPVNDCLAFVHERPVLSCSEIRRLYTQQEEAYETRAAAVVDLVKHRIPRDEFVVVFAQYGLFVEALDTAFRNSGLRYTNLSKVNDENIAAKLEDFKNGNAGQILLLDIDNETSAGSNLTNANHVIFANPFVHHDEEHQSRTVRQARGRCVRIGQTRKVHVYHFMAPGTIEEQTLRHYSEYSKDVSGFFEKWELVPWWMDRMEKRTERSCGHS</sequence>
<dbReference type="GeneID" id="18258671"/>
<keyword evidence="5" id="KW-0067">ATP-binding</keyword>
<dbReference type="OMA" id="SMIPYIT"/>